<protein>
    <submittedName>
        <fullName evidence="1">Uncharacterized protein</fullName>
    </submittedName>
</protein>
<comment type="caution">
    <text evidence="1">The sequence shown here is derived from an EMBL/GenBank/DDBJ whole genome shotgun (WGS) entry which is preliminary data.</text>
</comment>
<sequence length="477" mass="52119">MASPSEGDGAPNEPQPICQSSIAIQMLLQQQNSMDLGTDDDHYSAVESPEQQDKSGDDSDDSIIEVMAQKESKPVTAPMCKKVAIAQEDGNESFDDENGAGGQGSEQMNGKRSTQKMKEVKVVVTNRDDKLPSTDSRHQIKKSTKFGSIPSDSNADRQRSKAFQTSPPYAGKIVCNAYAIQLQRVISTSGQQCITALQLLTEKFDPIHTSSPLSIIDSPVVSPTSPVTAQPIPGDFVPVGTPPPVQNKQQQADHPPLPEGSLTIPLVQHSDSTLTNTLSFPPPVIPMSSGNPLHNLNYQDHLSRIPTTEQLSRCTPSQTPTPLPSVLTLSTLLWWKPSNTAIATQYNLTPFGICSSVGIHALDADFPLGHLTYIFNTSLFRKLLTLPPIYCPAYKGPFCLSIVHNFLDGCLAFAYGYLHFEEGSNCVSLRHYSTYMVNTIHFNPQLLRFCFSPRVPANPLKLIKNYCLQTIDLVHGS</sequence>
<dbReference type="Proteomes" id="UP001207468">
    <property type="component" value="Unassembled WGS sequence"/>
</dbReference>
<keyword evidence="2" id="KW-1185">Reference proteome</keyword>
<gene>
    <name evidence="1" type="ORF">F5148DRAFT_1295456</name>
</gene>
<name>A0ACC0TQR8_9AGAM</name>
<evidence type="ECO:0000313" key="2">
    <source>
        <dbReference type="Proteomes" id="UP001207468"/>
    </source>
</evidence>
<proteinExistence type="predicted"/>
<evidence type="ECO:0000313" key="1">
    <source>
        <dbReference type="EMBL" id="KAI9433419.1"/>
    </source>
</evidence>
<accession>A0ACC0TQR8</accession>
<dbReference type="EMBL" id="JAGFNK010001233">
    <property type="protein sequence ID" value="KAI9433419.1"/>
    <property type="molecule type" value="Genomic_DNA"/>
</dbReference>
<reference evidence="1" key="1">
    <citation type="submission" date="2021-03" db="EMBL/GenBank/DDBJ databases">
        <title>Evolutionary priming and transition to the ectomycorrhizal habit in an iconic lineage of mushroom-forming fungi: is preadaptation a requirement?</title>
        <authorList>
            <consortium name="DOE Joint Genome Institute"/>
            <person name="Looney B.P."/>
            <person name="Miyauchi S."/>
            <person name="Morin E."/>
            <person name="Drula E."/>
            <person name="Courty P.E."/>
            <person name="Chicoki N."/>
            <person name="Fauchery L."/>
            <person name="Kohler A."/>
            <person name="Kuo A."/>
            <person name="LaButti K."/>
            <person name="Pangilinan J."/>
            <person name="Lipzen A."/>
            <person name="Riley R."/>
            <person name="Andreopoulos W."/>
            <person name="He G."/>
            <person name="Johnson J."/>
            <person name="Barry K.W."/>
            <person name="Grigoriev I.V."/>
            <person name="Nagy L."/>
            <person name="Hibbett D."/>
            <person name="Henrissat B."/>
            <person name="Matheny P.B."/>
            <person name="Labbe J."/>
            <person name="Martin A.F."/>
        </authorList>
    </citation>
    <scope>NUCLEOTIDE SEQUENCE</scope>
    <source>
        <strain evidence="1">BPL698</strain>
    </source>
</reference>
<organism evidence="1 2">
    <name type="scientific">Russula earlei</name>
    <dbReference type="NCBI Taxonomy" id="71964"/>
    <lineage>
        <taxon>Eukaryota</taxon>
        <taxon>Fungi</taxon>
        <taxon>Dikarya</taxon>
        <taxon>Basidiomycota</taxon>
        <taxon>Agaricomycotina</taxon>
        <taxon>Agaricomycetes</taxon>
        <taxon>Russulales</taxon>
        <taxon>Russulaceae</taxon>
        <taxon>Russula</taxon>
    </lineage>
</organism>